<feature type="transmembrane region" description="Helical" evidence="1">
    <location>
        <begin position="20"/>
        <end position="46"/>
    </location>
</feature>
<dbReference type="AlphaFoldDB" id="A0A7K3RT03"/>
<dbReference type="Proteomes" id="UP000469670">
    <property type="component" value="Unassembled WGS sequence"/>
</dbReference>
<keyword evidence="1" id="KW-1133">Transmembrane helix</keyword>
<reference evidence="2 3" key="1">
    <citation type="submission" date="2020-01" db="EMBL/GenBank/DDBJ databases">
        <title>Insect and environment-associated Actinomycetes.</title>
        <authorList>
            <person name="Currrie C."/>
            <person name="Chevrette M."/>
            <person name="Carlson C."/>
            <person name="Stubbendieck R."/>
            <person name="Wendt-Pienkowski E."/>
        </authorList>
    </citation>
    <scope>NUCLEOTIDE SEQUENCE [LARGE SCALE GENOMIC DNA]</scope>
    <source>
        <strain evidence="2 3">SID7590</strain>
    </source>
</reference>
<dbReference type="RefSeq" id="WP_164201042.1">
    <property type="nucleotide sequence ID" value="NZ_JAAGMP010000411.1"/>
</dbReference>
<evidence type="ECO:0000256" key="1">
    <source>
        <dbReference type="SAM" id="Phobius"/>
    </source>
</evidence>
<organism evidence="2 3">
    <name type="scientific">Streptomyces parvus</name>
    <dbReference type="NCBI Taxonomy" id="66428"/>
    <lineage>
        <taxon>Bacteria</taxon>
        <taxon>Bacillati</taxon>
        <taxon>Actinomycetota</taxon>
        <taxon>Actinomycetes</taxon>
        <taxon>Kitasatosporales</taxon>
        <taxon>Streptomycetaceae</taxon>
        <taxon>Streptomyces</taxon>
    </lineage>
</organism>
<protein>
    <recommendedName>
        <fullName evidence="4">BcpO-related WXXGXW repeat protein</fullName>
    </recommendedName>
</protein>
<dbReference type="Pfam" id="PF19857">
    <property type="entry name" value="DUF6332"/>
    <property type="match status" value="1"/>
</dbReference>
<evidence type="ECO:0000313" key="2">
    <source>
        <dbReference type="EMBL" id="NEC18297.1"/>
    </source>
</evidence>
<comment type="caution">
    <text evidence="2">The sequence shown here is derived from an EMBL/GenBank/DDBJ whole genome shotgun (WGS) entry which is preliminary data.</text>
</comment>
<evidence type="ECO:0000313" key="3">
    <source>
        <dbReference type="Proteomes" id="UP000469670"/>
    </source>
</evidence>
<evidence type="ECO:0008006" key="4">
    <source>
        <dbReference type="Google" id="ProtNLM"/>
    </source>
</evidence>
<dbReference type="InterPro" id="IPR046295">
    <property type="entry name" value="DUF6332"/>
</dbReference>
<sequence length="84" mass="8810">MDMGRESRWEKDAMTVEIVFALVTAAVLAAAVFAVVLLFTLAFGLSGSGSKGVLTGGALVGAAAGGWRLVRVLCRFDAERRKGH</sequence>
<keyword evidence="1" id="KW-0812">Transmembrane</keyword>
<accession>A0A7K3RT03</accession>
<proteinExistence type="predicted"/>
<gene>
    <name evidence="2" type="ORF">G3I50_08475</name>
</gene>
<dbReference type="EMBL" id="JAAGMP010000411">
    <property type="protein sequence ID" value="NEC18297.1"/>
    <property type="molecule type" value="Genomic_DNA"/>
</dbReference>
<keyword evidence="1" id="KW-0472">Membrane</keyword>
<feature type="transmembrane region" description="Helical" evidence="1">
    <location>
        <begin position="52"/>
        <end position="74"/>
    </location>
</feature>
<name>A0A7K3RT03_9ACTN</name>